<comment type="caution">
    <text evidence="11">The sequence shown here is derived from an EMBL/GenBank/DDBJ whole genome shotgun (WGS) entry which is preliminary data.</text>
</comment>
<dbReference type="PRINTS" id="PR00352">
    <property type="entry name" value="3FE4SFRDOXIN"/>
</dbReference>
<dbReference type="PROSITE" id="PS51379">
    <property type="entry name" value="4FE4S_FER_2"/>
    <property type="match status" value="1"/>
</dbReference>
<dbReference type="Pfam" id="PF13459">
    <property type="entry name" value="Fer4_15"/>
    <property type="match status" value="1"/>
</dbReference>
<dbReference type="Proteomes" id="UP001611494">
    <property type="component" value="Unassembled WGS sequence"/>
</dbReference>
<dbReference type="InterPro" id="IPR017896">
    <property type="entry name" value="4Fe4S_Fe-S-bd"/>
</dbReference>
<dbReference type="SUPFAM" id="SSF54862">
    <property type="entry name" value="4Fe-4S ferredoxins"/>
    <property type="match status" value="1"/>
</dbReference>
<evidence type="ECO:0000256" key="6">
    <source>
        <dbReference type="ARBA" id="ARBA00023014"/>
    </source>
</evidence>
<evidence type="ECO:0000256" key="3">
    <source>
        <dbReference type="ARBA" id="ARBA00022723"/>
    </source>
</evidence>
<evidence type="ECO:0000256" key="2">
    <source>
        <dbReference type="ARBA" id="ARBA00022448"/>
    </source>
</evidence>
<dbReference type="PANTHER" id="PTHR36923">
    <property type="entry name" value="FERREDOXIN"/>
    <property type="match status" value="1"/>
</dbReference>
<evidence type="ECO:0000256" key="4">
    <source>
        <dbReference type="ARBA" id="ARBA00022982"/>
    </source>
</evidence>
<name>A0ABW7W423_9NOCA</name>
<keyword evidence="4 8" id="KW-0249">Electron transport</keyword>
<accession>A0ABW7W423</accession>
<comment type="cofactor">
    <cofactor evidence="1">
        <name>[3Fe-4S] cluster</name>
        <dbReference type="ChEBI" id="CHEBI:21137"/>
    </cofactor>
</comment>
<reference evidence="11 12" key="1">
    <citation type="submission" date="2024-10" db="EMBL/GenBank/DDBJ databases">
        <title>The Natural Products Discovery Center: Release of the First 8490 Sequenced Strains for Exploring Actinobacteria Biosynthetic Diversity.</title>
        <authorList>
            <person name="Kalkreuter E."/>
            <person name="Kautsar S.A."/>
            <person name="Yang D."/>
            <person name="Bader C.D."/>
            <person name="Teijaro C.N."/>
            <person name="Fluegel L."/>
            <person name="Davis C.M."/>
            <person name="Simpson J.R."/>
            <person name="Lauterbach L."/>
            <person name="Steele A.D."/>
            <person name="Gui C."/>
            <person name="Meng S."/>
            <person name="Li G."/>
            <person name="Viehrig K."/>
            <person name="Ye F."/>
            <person name="Su P."/>
            <person name="Kiefer A.F."/>
            <person name="Nichols A."/>
            <person name="Cepeda A.J."/>
            <person name="Yan W."/>
            <person name="Fan B."/>
            <person name="Jiang Y."/>
            <person name="Adhikari A."/>
            <person name="Zheng C.-J."/>
            <person name="Schuster L."/>
            <person name="Cowan T.M."/>
            <person name="Smanski M.J."/>
            <person name="Chevrette M.G."/>
            <person name="De Carvalho L.P.S."/>
            <person name="Shen B."/>
        </authorList>
    </citation>
    <scope>NUCLEOTIDE SEQUENCE [LARGE SCALE GENOMIC DNA]</scope>
    <source>
        <strain evidence="11 12">NPDC019377</strain>
    </source>
</reference>
<evidence type="ECO:0000313" key="11">
    <source>
        <dbReference type="EMBL" id="MFI2233546.1"/>
    </source>
</evidence>
<evidence type="ECO:0000313" key="12">
    <source>
        <dbReference type="Proteomes" id="UP001611494"/>
    </source>
</evidence>
<comment type="function">
    <text evidence="8">Ferredoxins are iron-sulfur proteins that transfer electrons in a wide variety of metabolic reactions.</text>
</comment>
<evidence type="ECO:0000256" key="7">
    <source>
        <dbReference type="ARBA" id="ARBA00023291"/>
    </source>
</evidence>
<evidence type="ECO:0000256" key="9">
    <source>
        <dbReference type="SAM" id="MobiDB-lite"/>
    </source>
</evidence>
<dbReference type="EMBL" id="JBIRYL010000014">
    <property type="protein sequence ID" value="MFI2233546.1"/>
    <property type="molecule type" value="Genomic_DNA"/>
</dbReference>
<sequence length="99" mass="10405">MTRSAKATTGPDSPVARREGVTMELTVDRERCIGAGMCALLAPELFDQDDADGRVLLRDPVPPAVHHSAAHEAAHNCPAAAITLLGRASAPEPDRHTGD</sequence>
<evidence type="ECO:0000256" key="1">
    <source>
        <dbReference type="ARBA" id="ARBA00001927"/>
    </source>
</evidence>
<dbReference type="InterPro" id="IPR001080">
    <property type="entry name" value="3Fe4S_ferredoxin"/>
</dbReference>
<protein>
    <recommendedName>
        <fullName evidence="8">Ferredoxin</fullName>
    </recommendedName>
</protein>
<dbReference type="PANTHER" id="PTHR36923:SF3">
    <property type="entry name" value="FERREDOXIN"/>
    <property type="match status" value="1"/>
</dbReference>
<evidence type="ECO:0000256" key="8">
    <source>
        <dbReference type="RuleBase" id="RU368020"/>
    </source>
</evidence>
<keyword evidence="7" id="KW-0003">3Fe-4S</keyword>
<keyword evidence="3 8" id="KW-0479">Metal-binding</keyword>
<dbReference type="Gene3D" id="3.30.70.20">
    <property type="match status" value="1"/>
</dbReference>
<organism evidence="11 12">
    <name type="scientific">Nocardia testacea</name>
    <dbReference type="NCBI Taxonomy" id="248551"/>
    <lineage>
        <taxon>Bacteria</taxon>
        <taxon>Bacillati</taxon>
        <taxon>Actinomycetota</taxon>
        <taxon>Actinomycetes</taxon>
        <taxon>Mycobacteriales</taxon>
        <taxon>Nocardiaceae</taxon>
        <taxon>Nocardia</taxon>
    </lineage>
</organism>
<keyword evidence="6 8" id="KW-0411">Iron-sulfur</keyword>
<dbReference type="InterPro" id="IPR051269">
    <property type="entry name" value="Fe-S_cluster_ET"/>
</dbReference>
<feature type="region of interest" description="Disordered" evidence="9">
    <location>
        <begin position="1"/>
        <end position="21"/>
    </location>
</feature>
<keyword evidence="5 8" id="KW-0408">Iron</keyword>
<feature type="domain" description="4Fe-4S ferredoxin-type" evidence="10">
    <location>
        <begin position="23"/>
        <end position="51"/>
    </location>
</feature>
<keyword evidence="2 8" id="KW-0813">Transport</keyword>
<dbReference type="RefSeq" id="WP_397065804.1">
    <property type="nucleotide sequence ID" value="NZ_JBIRYL010000014.1"/>
</dbReference>
<evidence type="ECO:0000256" key="5">
    <source>
        <dbReference type="ARBA" id="ARBA00023004"/>
    </source>
</evidence>
<proteinExistence type="predicted"/>
<evidence type="ECO:0000259" key="10">
    <source>
        <dbReference type="PROSITE" id="PS51379"/>
    </source>
</evidence>
<keyword evidence="12" id="KW-1185">Reference proteome</keyword>
<gene>
    <name evidence="11" type="ORF">ACH49Z_27220</name>
</gene>
<feature type="compositionally biased region" description="Polar residues" evidence="9">
    <location>
        <begin position="1"/>
        <end position="11"/>
    </location>
</feature>